<keyword evidence="14" id="KW-1185">Reference proteome</keyword>
<keyword evidence="7" id="KW-0969">Cilium</keyword>
<dbReference type="GO" id="GO:0035869">
    <property type="term" value="C:ciliary transition zone"/>
    <property type="evidence" value="ECO:0007669"/>
    <property type="project" value="TreeGrafter"/>
</dbReference>
<protein>
    <recommendedName>
        <fullName evidence="3">Transmembrane protein 231</fullName>
    </recommendedName>
</protein>
<dbReference type="PANTHER" id="PTHR14605">
    <property type="entry name" value="CHST5 PROTEIN"/>
    <property type="match status" value="1"/>
</dbReference>
<name>A0AAW1K2R7_POPJA</name>
<dbReference type="GO" id="GO:0060271">
    <property type="term" value="P:cilium assembly"/>
    <property type="evidence" value="ECO:0007669"/>
    <property type="project" value="TreeGrafter"/>
</dbReference>
<sequence length="303" mass="36131">MVIVLELYSKSLKTTYKNHLCSKATFFILLINLIKIALPFLLCCNGQGFRMRYDTFHEQPDVRFTGEYLFIGYTNNISFPIICSNIYWEVNNQDNCILIQAREIDTNYDGKIDEFTFKLTANLPKNVKIHSFELLLPIDYMLHETCPINMQSMIFLQETLNNFMNMLSITSVLEISQKFPLQCYSNYMNRDYNSSTVTFENFETYSMDEIVKPFNKRNLTTHLSDTYKSYDINTMETFLINFNILYPEHIFYYEVGFWKIVKSLWIQYLSIYIVLNWLIKKAKDYIFDKHLILFYETSPINKM</sequence>
<evidence type="ECO:0000256" key="10">
    <source>
        <dbReference type="ARBA" id="ARBA00023273"/>
    </source>
</evidence>
<keyword evidence="4" id="KW-1003">Cell membrane</keyword>
<dbReference type="Proteomes" id="UP001458880">
    <property type="component" value="Unassembled WGS sequence"/>
</dbReference>
<reference evidence="13 14" key="1">
    <citation type="journal article" date="2024" name="BMC Genomics">
        <title>De novo assembly and annotation of Popillia japonica's genome with initial clues to its potential as an invasive pest.</title>
        <authorList>
            <person name="Cucini C."/>
            <person name="Boschi S."/>
            <person name="Funari R."/>
            <person name="Cardaioli E."/>
            <person name="Iannotti N."/>
            <person name="Marturano G."/>
            <person name="Paoli F."/>
            <person name="Bruttini M."/>
            <person name="Carapelli A."/>
            <person name="Frati F."/>
            <person name="Nardi F."/>
        </authorList>
    </citation>
    <scope>NUCLEOTIDE SEQUENCE [LARGE SCALE GENOMIC DNA]</scope>
    <source>
        <strain evidence="13">DMR45628</strain>
    </source>
</reference>
<proteinExistence type="inferred from homology"/>
<evidence type="ECO:0000256" key="5">
    <source>
        <dbReference type="ARBA" id="ARBA00022692"/>
    </source>
</evidence>
<keyword evidence="6 12" id="KW-1133">Transmembrane helix</keyword>
<evidence type="ECO:0000256" key="2">
    <source>
        <dbReference type="ARBA" id="ARBA00009082"/>
    </source>
</evidence>
<evidence type="ECO:0000256" key="4">
    <source>
        <dbReference type="ARBA" id="ARBA00022475"/>
    </source>
</evidence>
<evidence type="ECO:0000256" key="12">
    <source>
        <dbReference type="SAM" id="Phobius"/>
    </source>
</evidence>
<dbReference type="InterPro" id="IPR019306">
    <property type="entry name" value="TMEM231"/>
</dbReference>
<keyword evidence="10" id="KW-0966">Cell projection</keyword>
<dbReference type="EMBL" id="JASPKY010000258">
    <property type="protein sequence ID" value="KAK9712736.1"/>
    <property type="molecule type" value="Genomic_DNA"/>
</dbReference>
<evidence type="ECO:0000256" key="8">
    <source>
        <dbReference type="ARBA" id="ARBA00023136"/>
    </source>
</evidence>
<evidence type="ECO:0000256" key="11">
    <source>
        <dbReference type="ARBA" id="ARBA00024803"/>
    </source>
</evidence>
<keyword evidence="9" id="KW-0325">Glycoprotein</keyword>
<evidence type="ECO:0000313" key="14">
    <source>
        <dbReference type="Proteomes" id="UP001458880"/>
    </source>
</evidence>
<keyword evidence="8 12" id="KW-0472">Membrane</keyword>
<evidence type="ECO:0000256" key="7">
    <source>
        <dbReference type="ARBA" id="ARBA00023069"/>
    </source>
</evidence>
<evidence type="ECO:0000256" key="6">
    <source>
        <dbReference type="ARBA" id="ARBA00022989"/>
    </source>
</evidence>
<feature type="transmembrane region" description="Helical" evidence="12">
    <location>
        <begin position="20"/>
        <end position="42"/>
    </location>
</feature>
<dbReference type="Pfam" id="PF10149">
    <property type="entry name" value="TM231"/>
    <property type="match status" value="1"/>
</dbReference>
<accession>A0AAW1K2R7</accession>
<keyword evidence="5 12" id="KW-0812">Transmembrane</keyword>
<comment type="similarity">
    <text evidence="2">Belongs to the TMEM231 family.</text>
</comment>
<dbReference type="GO" id="GO:0032880">
    <property type="term" value="P:regulation of protein localization"/>
    <property type="evidence" value="ECO:0007669"/>
    <property type="project" value="TreeGrafter"/>
</dbReference>
<organism evidence="13 14">
    <name type="scientific">Popillia japonica</name>
    <name type="common">Japanese beetle</name>
    <dbReference type="NCBI Taxonomy" id="7064"/>
    <lineage>
        <taxon>Eukaryota</taxon>
        <taxon>Metazoa</taxon>
        <taxon>Ecdysozoa</taxon>
        <taxon>Arthropoda</taxon>
        <taxon>Hexapoda</taxon>
        <taxon>Insecta</taxon>
        <taxon>Pterygota</taxon>
        <taxon>Neoptera</taxon>
        <taxon>Endopterygota</taxon>
        <taxon>Coleoptera</taxon>
        <taxon>Polyphaga</taxon>
        <taxon>Scarabaeiformia</taxon>
        <taxon>Scarabaeidae</taxon>
        <taxon>Rutelinae</taxon>
        <taxon>Popillia</taxon>
    </lineage>
</organism>
<evidence type="ECO:0000313" key="13">
    <source>
        <dbReference type="EMBL" id="KAK9712736.1"/>
    </source>
</evidence>
<evidence type="ECO:0000256" key="1">
    <source>
        <dbReference type="ARBA" id="ARBA00004272"/>
    </source>
</evidence>
<dbReference type="GO" id="GO:0060170">
    <property type="term" value="C:ciliary membrane"/>
    <property type="evidence" value="ECO:0007669"/>
    <property type="project" value="UniProtKB-SubCell"/>
</dbReference>
<comment type="subcellular location">
    <subcellularLocation>
        <location evidence="1">Cell projection</location>
        <location evidence="1">Cilium membrane</location>
        <topology evidence="1">Multi-pass membrane protein</topology>
    </subcellularLocation>
</comment>
<evidence type="ECO:0000256" key="9">
    <source>
        <dbReference type="ARBA" id="ARBA00023180"/>
    </source>
</evidence>
<dbReference type="PANTHER" id="PTHR14605:SF1">
    <property type="entry name" value="TRANSMEMBRANE PROTEIN 231"/>
    <property type="match status" value="1"/>
</dbReference>
<dbReference type="AlphaFoldDB" id="A0AAW1K2R7"/>
<comment type="caution">
    <text evidence="13">The sequence shown here is derived from an EMBL/GenBank/DDBJ whole genome shotgun (WGS) entry which is preliminary data.</text>
</comment>
<evidence type="ECO:0000256" key="3">
    <source>
        <dbReference type="ARBA" id="ARBA00015087"/>
    </source>
</evidence>
<comment type="function">
    <text evidence="11">Transmembrane component of the tectonic-like complex, a complex localized at the transition zone of primary cilia and acting as a barrier that prevents diffusion of transmembrane proteins between the cilia and plasma membranes. Required for ciliogenesis and sonic hedgehog/SHH signaling.</text>
</comment>
<gene>
    <name evidence="13" type="ORF">QE152_g24718</name>
</gene>